<dbReference type="PROSITE" id="PS50109">
    <property type="entry name" value="HIS_KIN"/>
    <property type="match status" value="1"/>
</dbReference>
<dbReference type="Gene3D" id="1.20.5.1930">
    <property type="match status" value="1"/>
</dbReference>
<feature type="transmembrane region" description="Helical" evidence="4">
    <location>
        <begin position="225"/>
        <end position="246"/>
    </location>
</feature>
<feature type="transmembrane region" description="Helical" evidence="4">
    <location>
        <begin position="372"/>
        <end position="394"/>
    </location>
</feature>
<dbReference type="InterPro" id="IPR008979">
    <property type="entry name" value="Galactose-bd-like_sf"/>
</dbReference>
<keyword evidence="3" id="KW-0902">Two-component regulatory system</keyword>
<dbReference type="InterPro" id="IPR011623">
    <property type="entry name" value="7TMR_DISM_rcpt_extracell_dom1"/>
</dbReference>
<dbReference type="GO" id="GO:0005524">
    <property type="term" value="F:ATP binding"/>
    <property type="evidence" value="ECO:0007669"/>
    <property type="project" value="UniProtKB-KW"/>
</dbReference>
<feature type="transmembrane region" description="Helical" evidence="4">
    <location>
        <begin position="284"/>
        <end position="306"/>
    </location>
</feature>
<dbReference type="SUPFAM" id="SSF55874">
    <property type="entry name" value="ATPase domain of HSP90 chaperone/DNA topoisomerase II/histidine kinase"/>
    <property type="match status" value="1"/>
</dbReference>
<keyword evidence="4" id="KW-0812">Transmembrane</keyword>
<dbReference type="Pfam" id="PF02518">
    <property type="entry name" value="HATPase_c"/>
    <property type="match status" value="1"/>
</dbReference>
<evidence type="ECO:0000256" key="4">
    <source>
        <dbReference type="SAM" id="Phobius"/>
    </source>
</evidence>
<keyword evidence="6" id="KW-0067">ATP-binding</keyword>
<feature type="domain" description="Histidine kinase" evidence="5">
    <location>
        <begin position="568"/>
        <end position="660"/>
    </location>
</feature>
<keyword evidence="1" id="KW-0808">Transferase</keyword>
<dbReference type="InterPro" id="IPR003594">
    <property type="entry name" value="HATPase_dom"/>
</dbReference>
<dbReference type="SMART" id="SM00387">
    <property type="entry name" value="HATPase_c"/>
    <property type="match status" value="1"/>
</dbReference>
<dbReference type="GO" id="GO:0000160">
    <property type="term" value="P:phosphorelay signal transduction system"/>
    <property type="evidence" value="ECO:0007669"/>
    <property type="project" value="UniProtKB-KW"/>
</dbReference>
<proteinExistence type="predicted"/>
<dbReference type="Pfam" id="PF07695">
    <property type="entry name" value="7TMR-DISM_7TM"/>
    <property type="match status" value="1"/>
</dbReference>
<dbReference type="GO" id="GO:0016301">
    <property type="term" value="F:kinase activity"/>
    <property type="evidence" value="ECO:0007669"/>
    <property type="project" value="UniProtKB-KW"/>
</dbReference>
<keyword evidence="6" id="KW-0547">Nucleotide-binding</keyword>
<keyword evidence="7" id="KW-1185">Reference proteome</keyword>
<evidence type="ECO:0000256" key="3">
    <source>
        <dbReference type="ARBA" id="ARBA00023012"/>
    </source>
</evidence>
<dbReference type="InterPro" id="IPR050482">
    <property type="entry name" value="Sensor_HK_TwoCompSys"/>
</dbReference>
<comment type="caution">
    <text evidence="6">The sequence shown here is derived from an EMBL/GenBank/DDBJ whole genome shotgun (WGS) entry which is preliminary data.</text>
</comment>
<dbReference type="STRING" id="1219032.GCA_001515545_02400"/>
<protein>
    <submittedName>
        <fullName evidence="6">ATP-binding protein</fullName>
    </submittedName>
</protein>
<evidence type="ECO:0000256" key="2">
    <source>
        <dbReference type="ARBA" id="ARBA00022777"/>
    </source>
</evidence>
<dbReference type="CDD" id="cd16917">
    <property type="entry name" value="HATPase_UhpB-NarQ-NarX-like"/>
    <property type="match status" value="1"/>
</dbReference>
<dbReference type="SUPFAM" id="SSF49785">
    <property type="entry name" value="Galactose-binding domain-like"/>
    <property type="match status" value="1"/>
</dbReference>
<dbReference type="InterPro" id="IPR036890">
    <property type="entry name" value="HATPase_C_sf"/>
</dbReference>
<keyword evidence="4" id="KW-1133">Transmembrane helix</keyword>
<keyword evidence="4" id="KW-0472">Membrane</keyword>
<feature type="transmembrane region" description="Helical" evidence="4">
    <location>
        <begin position="318"/>
        <end position="337"/>
    </location>
</feature>
<evidence type="ECO:0000313" key="6">
    <source>
        <dbReference type="EMBL" id="PEH87630.1"/>
    </source>
</evidence>
<feature type="transmembrane region" description="Helical" evidence="4">
    <location>
        <begin position="400"/>
        <end position="417"/>
    </location>
</feature>
<dbReference type="PANTHER" id="PTHR24421">
    <property type="entry name" value="NITRATE/NITRITE SENSOR PROTEIN NARX-RELATED"/>
    <property type="match status" value="1"/>
</dbReference>
<reference evidence="7" key="1">
    <citation type="submission" date="2017-09" db="EMBL/GenBank/DDBJ databases">
        <title>FDA dAtabase for Regulatory Grade micrObial Sequences (FDA-ARGOS): Supporting development and validation of Infectious Disease Dx tests.</title>
        <authorList>
            <person name="Minogue T."/>
            <person name="Wolcott M."/>
            <person name="Wasieloski L."/>
            <person name="Aguilar W."/>
            <person name="Moore D."/>
            <person name="Tallon L."/>
            <person name="Sadzewicz L."/>
            <person name="Ott S."/>
            <person name="Zhao X."/>
            <person name="Nagaraj S."/>
            <person name="Vavikolanu K."/>
            <person name="Aluvathingal J."/>
            <person name="Nadendla S."/>
            <person name="Sichtig H."/>
        </authorList>
    </citation>
    <scope>NUCLEOTIDE SEQUENCE [LARGE SCALE GENOMIC DNA]</scope>
    <source>
        <strain evidence="7">FDAARGOS_394</strain>
    </source>
</reference>
<accession>A0A2A7UQU1</accession>
<keyword evidence="2" id="KW-0418">Kinase</keyword>
<dbReference type="AlphaFoldDB" id="A0A2A7UQU1"/>
<feature type="transmembrane region" description="Helical" evidence="4">
    <location>
        <begin position="343"/>
        <end position="360"/>
    </location>
</feature>
<dbReference type="Proteomes" id="UP000220246">
    <property type="component" value="Unassembled WGS sequence"/>
</dbReference>
<gene>
    <name evidence="6" type="ORF">CRM82_02530</name>
</gene>
<dbReference type="OrthoDB" id="8697484at2"/>
<dbReference type="InterPro" id="IPR005467">
    <property type="entry name" value="His_kinase_dom"/>
</dbReference>
<evidence type="ECO:0000259" key="5">
    <source>
        <dbReference type="PROSITE" id="PS50109"/>
    </source>
</evidence>
<organism evidence="6 7">
    <name type="scientific">Comamonas terrigena</name>
    <dbReference type="NCBI Taxonomy" id="32013"/>
    <lineage>
        <taxon>Bacteria</taxon>
        <taxon>Pseudomonadati</taxon>
        <taxon>Pseudomonadota</taxon>
        <taxon>Betaproteobacteria</taxon>
        <taxon>Burkholderiales</taxon>
        <taxon>Comamonadaceae</taxon>
        <taxon>Comamonas</taxon>
    </lineage>
</organism>
<evidence type="ECO:0000313" key="7">
    <source>
        <dbReference type="Proteomes" id="UP000220246"/>
    </source>
</evidence>
<feature type="transmembrane region" description="Helical" evidence="4">
    <location>
        <begin position="253"/>
        <end position="272"/>
    </location>
</feature>
<dbReference type="Gene3D" id="2.60.120.260">
    <property type="entry name" value="Galactose-binding domain-like"/>
    <property type="match status" value="1"/>
</dbReference>
<dbReference type="Gene3D" id="3.30.565.10">
    <property type="entry name" value="Histidine kinase-like ATPase, C-terminal domain"/>
    <property type="match status" value="1"/>
</dbReference>
<dbReference type="EMBL" id="PDEA01000001">
    <property type="protein sequence ID" value="PEH87630.1"/>
    <property type="molecule type" value="Genomic_DNA"/>
</dbReference>
<sequence>MPHQAYLSKAGSLLPRQGGEGSTLARTAVVSQASRWLVFGFFLLLAWCAAARPAHAASPPAAPELRQCLPQVLQVQATRDSSTAAAPPADAALDWTPVTLPDQWQHRWPGHDGAVWYRLDWKLDCIDPAQPIALSLYSMVLAGEVYLNQDLLWRDQHLQEPLSRSWNLPRYTLLPASALRPGLNHLWIRVHGLAAQTPGLGEVRLGDPVTIRAWYEAQQWSQRTLITVNLVVSAVLGTLFLCAWLLRRRHTVYGWYAFNCACWVLFTANMLLTEAWPFPDTMTMARANLLLFVLFCSSYCIFTWRFGEQQLPRLEQALWALTGLGCVYALLAPVAWLSNSSPVTLLFLLIALANTLQFPFHAWRTRKLMHGIYAGCLLLFMLAGLHDMGLLYQWWSGSPLTPYSALLTMVALSVTLGREVTRNMQRIENFNHELTDTVARACDELAQTLEREHALALRHSRLEERLQLSHDLHDSLGGSLVRSIAYVEQASQPLANAQMLSMLKLMRDDLRQLIDHSGHTEMPATPGAWAAPLRHRFTGLFDALDIRSDWLIPAHWLQRPSALQCLGLTRVVEEALTNVLKHSRATQVRVELLQPQPQLLQLRVRDNGVGFDVPGVQQHGLGVGMRSMRARLERFHGALQIQSEPGATLLEASLWLPAEAAAAAGPAPQALVSADPPRQ</sequence>
<evidence type="ECO:0000256" key="1">
    <source>
        <dbReference type="ARBA" id="ARBA00022679"/>
    </source>
</evidence>
<name>A0A2A7UQU1_COMTR</name>